<dbReference type="SUPFAM" id="SSF102114">
    <property type="entry name" value="Radical SAM enzymes"/>
    <property type="match status" value="1"/>
</dbReference>
<dbReference type="NCBIfam" id="TIGR01212">
    <property type="entry name" value="TIGR01212 family radical SAM protein"/>
    <property type="match status" value="1"/>
</dbReference>
<dbReference type="SMART" id="SM00729">
    <property type="entry name" value="Elp3"/>
    <property type="match status" value="1"/>
</dbReference>
<dbReference type="EMBL" id="LTBA01000090">
    <property type="protein sequence ID" value="KYH29208.1"/>
    <property type="molecule type" value="Genomic_DNA"/>
</dbReference>
<accession>A0A151ANK9</accession>
<dbReference type="AlphaFoldDB" id="A0A151ANK9"/>
<dbReference type="InterPro" id="IPR039661">
    <property type="entry name" value="ELP3"/>
</dbReference>
<keyword evidence="6" id="KW-0411">Iron-sulfur</keyword>
<dbReference type="PATRIC" id="fig|1121338.3.peg.2868"/>
<evidence type="ECO:0000256" key="4">
    <source>
        <dbReference type="ARBA" id="ARBA00022723"/>
    </source>
</evidence>
<dbReference type="Pfam" id="PF04055">
    <property type="entry name" value="Radical_SAM"/>
    <property type="match status" value="1"/>
</dbReference>
<dbReference type="InterPro" id="IPR058240">
    <property type="entry name" value="rSAM_sf"/>
</dbReference>
<keyword evidence="8" id="KW-0689">Ribosomal protein</keyword>
<dbReference type="InterPro" id="IPR007197">
    <property type="entry name" value="rSAM"/>
</dbReference>
<keyword evidence="4" id="KW-0479">Metal-binding</keyword>
<name>A0A151ANK9_9CLOT</name>
<dbReference type="Gene3D" id="3.80.30.20">
    <property type="entry name" value="tm_1862 like domain"/>
    <property type="match status" value="1"/>
</dbReference>
<evidence type="ECO:0000256" key="5">
    <source>
        <dbReference type="ARBA" id="ARBA00023004"/>
    </source>
</evidence>
<dbReference type="InterPro" id="IPR023404">
    <property type="entry name" value="rSAM_horseshoe"/>
</dbReference>
<keyword evidence="2" id="KW-0004">4Fe-4S</keyword>
<comment type="caution">
    <text evidence="8">The sequence shown here is derived from an EMBL/GenBank/DDBJ whole genome shotgun (WGS) entry which is preliminary data.</text>
</comment>
<evidence type="ECO:0000259" key="7">
    <source>
        <dbReference type="PROSITE" id="PS51918"/>
    </source>
</evidence>
<feature type="domain" description="Radical SAM core" evidence="7">
    <location>
        <begin position="29"/>
        <end position="269"/>
    </location>
</feature>
<dbReference type="InterPro" id="IPR005911">
    <property type="entry name" value="YhcC-like"/>
</dbReference>
<keyword evidence="8" id="KW-0808">Transferase</keyword>
<evidence type="ECO:0000313" key="8">
    <source>
        <dbReference type="EMBL" id="KYH29208.1"/>
    </source>
</evidence>
<comment type="cofactor">
    <cofactor evidence="1">
        <name>[4Fe-4S] cluster</name>
        <dbReference type="ChEBI" id="CHEBI:49883"/>
    </cofactor>
</comment>
<dbReference type="STRING" id="1121338.CLTEP_27310"/>
<evidence type="ECO:0000313" key="9">
    <source>
        <dbReference type="Proteomes" id="UP000075531"/>
    </source>
</evidence>
<dbReference type="GO" id="GO:0005840">
    <property type="term" value="C:ribosome"/>
    <property type="evidence" value="ECO:0007669"/>
    <property type="project" value="UniProtKB-KW"/>
</dbReference>
<evidence type="ECO:0000256" key="2">
    <source>
        <dbReference type="ARBA" id="ARBA00022485"/>
    </source>
</evidence>
<gene>
    <name evidence="8" type="primary">rimO_2</name>
    <name evidence="8" type="ORF">CLTEP_27310</name>
</gene>
<dbReference type="PROSITE" id="PS51918">
    <property type="entry name" value="RADICAL_SAM"/>
    <property type="match status" value="1"/>
</dbReference>
<keyword evidence="3" id="KW-0949">S-adenosyl-L-methionine</keyword>
<proteinExistence type="predicted"/>
<evidence type="ECO:0000256" key="1">
    <source>
        <dbReference type="ARBA" id="ARBA00001966"/>
    </source>
</evidence>
<dbReference type="GO" id="GO:0051539">
    <property type="term" value="F:4 iron, 4 sulfur cluster binding"/>
    <property type="evidence" value="ECO:0007669"/>
    <property type="project" value="UniProtKB-KW"/>
</dbReference>
<evidence type="ECO:0000256" key="6">
    <source>
        <dbReference type="ARBA" id="ARBA00023014"/>
    </source>
</evidence>
<evidence type="ECO:0000256" key="3">
    <source>
        <dbReference type="ARBA" id="ARBA00022691"/>
    </source>
</evidence>
<protein>
    <submittedName>
        <fullName evidence="8">Ribosomal protein S12 methylthiotransferase RimO</fullName>
    </submittedName>
</protein>
<dbReference type="PANTHER" id="PTHR11135:SF1">
    <property type="entry name" value="PROTEIN YHCC"/>
    <property type="match status" value="1"/>
</dbReference>
<keyword evidence="8" id="KW-0687">Ribonucleoprotein</keyword>
<sequence>MREFERKLIMRKTWNDKRYHSLNYFLRNKFGEKVYKISLDAGFSCPNRDGTIGKGGCIYCSERGSGDFAGNRDFSITKQFEDIKDIMRNKWNSGKYIAYFQAYTNTYAPLDELRRKYDEAVAQEGVIALSIATRPDCLDEGVLDLIEGYNKKIYTWVELGLQTINPKTSKLINRGHDLKVFDEAVDNLRNRGIDVVAHVIFGLPGETKEDMLNTIDYVAHKNIQGIKIHLLHLLKGTPLVKLYERGRLRFLEKEEYIDLICEAITRLPQNMVIHRMTGDAPRKLLIGPMWSLKKWEILNAIDDKLKNEDLYQGKNFSYDVKQPVNINES</sequence>
<dbReference type="GO" id="GO:0046872">
    <property type="term" value="F:metal ion binding"/>
    <property type="evidence" value="ECO:0007669"/>
    <property type="project" value="UniProtKB-KW"/>
</dbReference>
<dbReference type="Pfam" id="PF16199">
    <property type="entry name" value="Radical_SAM_C"/>
    <property type="match status" value="1"/>
</dbReference>
<organism evidence="8 9">
    <name type="scientific">Clostridium tepidiprofundi DSM 19306</name>
    <dbReference type="NCBI Taxonomy" id="1121338"/>
    <lineage>
        <taxon>Bacteria</taxon>
        <taxon>Bacillati</taxon>
        <taxon>Bacillota</taxon>
        <taxon>Clostridia</taxon>
        <taxon>Eubacteriales</taxon>
        <taxon>Clostridiaceae</taxon>
        <taxon>Clostridium</taxon>
    </lineage>
</organism>
<dbReference type="SFLD" id="SFLDG01091">
    <property type="entry name" value="uncharacterized_CHP01210-like"/>
    <property type="match status" value="1"/>
</dbReference>
<dbReference type="PANTHER" id="PTHR11135">
    <property type="entry name" value="HISTONE ACETYLTRANSFERASE-RELATED"/>
    <property type="match status" value="1"/>
</dbReference>
<dbReference type="Proteomes" id="UP000075531">
    <property type="component" value="Unassembled WGS sequence"/>
</dbReference>
<keyword evidence="9" id="KW-1185">Reference proteome</keyword>
<reference evidence="8 9" key="1">
    <citation type="submission" date="2016-02" db="EMBL/GenBank/DDBJ databases">
        <title>Genome sequence of Clostridium tepidiprofundi DSM 19306.</title>
        <authorList>
            <person name="Poehlein A."/>
            <person name="Daniel R."/>
        </authorList>
    </citation>
    <scope>NUCLEOTIDE SEQUENCE [LARGE SCALE GENOMIC DNA]</scope>
    <source>
        <strain evidence="8 9">DSM 19306</strain>
    </source>
</reference>
<dbReference type="GO" id="GO:0016740">
    <property type="term" value="F:transferase activity"/>
    <property type="evidence" value="ECO:0007669"/>
    <property type="project" value="UniProtKB-KW"/>
</dbReference>
<dbReference type="SFLD" id="SFLDS00029">
    <property type="entry name" value="Radical_SAM"/>
    <property type="match status" value="1"/>
</dbReference>
<keyword evidence="5" id="KW-0408">Iron</keyword>
<dbReference type="SFLD" id="SFLDG01086">
    <property type="entry name" value="elongater_protein-like"/>
    <property type="match status" value="1"/>
</dbReference>
<dbReference type="InterPro" id="IPR032432">
    <property type="entry name" value="Radical_SAM_C"/>
</dbReference>
<dbReference type="InterPro" id="IPR006638">
    <property type="entry name" value="Elp3/MiaA/NifB-like_rSAM"/>
</dbReference>